<comment type="similarity">
    <text evidence="3 20">Belongs to the phospholipase A1 family.</text>
</comment>
<feature type="binding site" description="in dimeric form" evidence="19">
    <location>
        <position position="179"/>
    </location>
    <ligand>
        <name>Ca(2+)</name>
        <dbReference type="ChEBI" id="CHEBI:29108"/>
        <label>1</label>
    </ligand>
</feature>
<comment type="function">
    <text evidence="20">Hydrolysis of phosphatidylcholine with phospholipase A2 (EC 3.1.1.4) and phospholipase A1 (EC 3.1.1.32) activities.</text>
</comment>
<feature type="active site" description="Proton acceptor" evidence="18">
    <location>
        <position position="138"/>
    </location>
</feature>
<keyword evidence="12 20" id="KW-0378">Hydrolase</keyword>
<evidence type="ECO:0000256" key="4">
    <source>
        <dbReference type="ARBA" id="ARBA00011702"/>
    </source>
</evidence>
<keyword evidence="17 20" id="KW-0998">Cell outer membrane</keyword>
<keyword evidence="13 19" id="KW-0106">Calcium</keyword>
<keyword evidence="14 20" id="KW-0442">Lipid degradation</keyword>
<dbReference type="EC" id="3.1.1.4" evidence="6 20"/>
<dbReference type="PANTHER" id="PTHR40457:SF1">
    <property type="entry name" value="PHOSPHOLIPASE A1"/>
    <property type="match status" value="1"/>
</dbReference>
<dbReference type="Gene3D" id="2.40.230.10">
    <property type="entry name" value="Phospholipase A1"/>
    <property type="match status" value="1"/>
</dbReference>
<evidence type="ECO:0000256" key="12">
    <source>
        <dbReference type="ARBA" id="ARBA00022801"/>
    </source>
</evidence>
<feature type="binding site" description="in dimeric form" evidence="19">
    <location>
        <position position="148"/>
    </location>
    <ligand>
        <name>Ca(2+)</name>
        <dbReference type="ChEBI" id="CHEBI:29108"/>
        <label>1</label>
    </ligand>
</feature>
<keyword evidence="8" id="KW-1134">Transmembrane beta strand</keyword>
<dbReference type="GO" id="GO:0009279">
    <property type="term" value="C:cell outer membrane"/>
    <property type="evidence" value="ECO:0007669"/>
    <property type="project" value="UniProtKB-SubCell"/>
</dbReference>
<dbReference type="GO" id="GO:0016042">
    <property type="term" value="P:lipid catabolic process"/>
    <property type="evidence" value="ECO:0007669"/>
    <property type="project" value="UniProtKB-KW"/>
</dbReference>
<evidence type="ECO:0000313" key="22">
    <source>
        <dbReference type="Proteomes" id="UP000094165"/>
    </source>
</evidence>
<dbReference type="GO" id="GO:0005509">
    <property type="term" value="F:calcium ion binding"/>
    <property type="evidence" value="ECO:0007669"/>
    <property type="project" value="TreeGrafter"/>
</dbReference>
<comment type="catalytic activity">
    <reaction evidence="2 20">
        <text>a 1,2-diacyl-sn-glycero-3-phosphocholine + H2O = a 1-acyl-sn-glycero-3-phosphocholine + a fatty acid + H(+)</text>
        <dbReference type="Rhea" id="RHEA:15801"/>
        <dbReference type="ChEBI" id="CHEBI:15377"/>
        <dbReference type="ChEBI" id="CHEBI:15378"/>
        <dbReference type="ChEBI" id="CHEBI:28868"/>
        <dbReference type="ChEBI" id="CHEBI:57643"/>
        <dbReference type="ChEBI" id="CHEBI:58168"/>
        <dbReference type="EC" id="3.1.1.4"/>
    </reaction>
</comment>
<keyword evidence="10 19" id="KW-0479">Metal-binding</keyword>
<evidence type="ECO:0000256" key="16">
    <source>
        <dbReference type="ARBA" id="ARBA00023136"/>
    </source>
</evidence>
<evidence type="ECO:0000256" key="13">
    <source>
        <dbReference type="ARBA" id="ARBA00022837"/>
    </source>
</evidence>
<protein>
    <recommendedName>
        <fullName evidence="7 20">Phospholipase A1</fullName>
        <ecNumber evidence="5 20">3.1.1.32</ecNumber>
        <ecNumber evidence="6 20">3.1.1.4</ecNumber>
    </recommendedName>
    <alternativeName>
        <fullName evidence="20">Phosphatidylcholine 1-acylhydrolase</fullName>
    </alternativeName>
</protein>
<keyword evidence="11 20" id="KW-0732">Signal</keyword>
<feature type="active site" description="Nucleophile" evidence="18">
    <location>
        <position position="140"/>
    </location>
</feature>
<proteinExistence type="inferred from homology"/>
<evidence type="ECO:0000256" key="20">
    <source>
        <dbReference type="RuleBase" id="RU366027"/>
    </source>
</evidence>
<evidence type="ECO:0000256" key="6">
    <source>
        <dbReference type="ARBA" id="ARBA00013278"/>
    </source>
</evidence>
<name>A0A1E5D0V2_9VIBR</name>
<evidence type="ECO:0000313" key="21">
    <source>
        <dbReference type="EMBL" id="OEE76983.1"/>
    </source>
</evidence>
<comment type="subcellular location">
    <subcellularLocation>
        <location evidence="20">Cell outer membrane</location>
        <topology evidence="20">Multi-pass membrane protein</topology>
    </subcellularLocation>
    <text evidence="20">One of the very few enzymes located there.</text>
</comment>
<evidence type="ECO:0000256" key="8">
    <source>
        <dbReference type="ARBA" id="ARBA00022452"/>
    </source>
</evidence>
<evidence type="ECO:0000256" key="2">
    <source>
        <dbReference type="ARBA" id="ARBA00001604"/>
    </source>
</evidence>
<dbReference type="EMBL" id="AJYW02000097">
    <property type="protein sequence ID" value="OEE76983.1"/>
    <property type="molecule type" value="Genomic_DNA"/>
</dbReference>
<evidence type="ECO:0000256" key="9">
    <source>
        <dbReference type="ARBA" id="ARBA00022692"/>
    </source>
</evidence>
<keyword evidence="15 20" id="KW-0443">Lipid metabolism</keyword>
<comment type="catalytic activity">
    <reaction evidence="1 20">
        <text>a 1,2-diacyl-sn-glycero-3-phosphocholine + H2O = a 2-acyl-sn-glycero-3-phosphocholine + a fatty acid + H(+)</text>
        <dbReference type="Rhea" id="RHEA:18689"/>
        <dbReference type="ChEBI" id="CHEBI:15377"/>
        <dbReference type="ChEBI" id="CHEBI:15378"/>
        <dbReference type="ChEBI" id="CHEBI:28868"/>
        <dbReference type="ChEBI" id="CHEBI:57643"/>
        <dbReference type="ChEBI" id="CHEBI:57875"/>
        <dbReference type="EC" id="3.1.1.32"/>
    </reaction>
</comment>
<comment type="subunit">
    <text evidence="4 20">Homodimer; dimerization is reversible, and the dimeric form is the active one.</text>
</comment>
<evidence type="ECO:0000256" key="7">
    <source>
        <dbReference type="ARBA" id="ARBA00021726"/>
    </source>
</evidence>
<accession>A0A1E5D0V2</accession>
<comment type="cofactor">
    <cofactor evidence="20">
        <name>Ca(2+)</name>
        <dbReference type="ChEBI" id="CHEBI:29108"/>
    </cofactor>
    <text evidence="20">Binds 1 Ca(2+) ion per monomer. In the dimeric form the Ca(2+) is bound by different amino acids with binding of each Ca(2+) shared with ligands coming from each monomer. The Ca(2+) ion may have a role in catalysis.</text>
</comment>
<dbReference type="Pfam" id="PF02253">
    <property type="entry name" value="PLA1"/>
    <property type="match status" value="1"/>
</dbReference>
<dbReference type="PANTHER" id="PTHR40457">
    <property type="entry name" value="PHOSPHOLIPASE A1"/>
    <property type="match status" value="1"/>
</dbReference>
<comment type="caution">
    <text evidence="21">The sequence shown here is derived from an EMBL/GenBank/DDBJ whole genome shotgun (WGS) entry which is preliminary data.</text>
</comment>
<dbReference type="GO" id="GO:0008970">
    <property type="term" value="F:phospholipase A1 activity"/>
    <property type="evidence" value="ECO:0007669"/>
    <property type="project" value="UniProtKB-EC"/>
</dbReference>
<feature type="chain" id="PRO_5019620347" description="Phospholipase A1" evidence="20">
    <location>
        <begin position="28"/>
        <end position="267"/>
    </location>
</feature>
<keyword evidence="9" id="KW-0812">Transmembrane</keyword>
<gene>
    <name evidence="21" type="ORF">A130_14875</name>
</gene>
<keyword evidence="16" id="KW-0472">Membrane</keyword>
<dbReference type="Proteomes" id="UP000094165">
    <property type="component" value="Unassembled WGS sequence"/>
</dbReference>
<keyword evidence="22" id="KW-1185">Reference proteome</keyword>
<evidence type="ECO:0000256" key="11">
    <source>
        <dbReference type="ARBA" id="ARBA00022729"/>
    </source>
</evidence>
<dbReference type="PRINTS" id="PR01486">
    <property type="entry name" value="PHPHLIPASEA1"/>
</dbReference>
<evidence type="ECO:0000256" key="1">
    <source>
        <dbReference type="ARBA" id="ARBA00000111"/>
    </source>
</evidence>
<feature type="signal peptide" evidence="20">
    <location>
        <begin position="1"/>
        <end position="27"/>
    </location>
</feature>
<evidence type="ECO:0000256" key="19">
    <source>
        <dbReference type="PIRSR" id="PIRSR603187-2"/>
    </source>
</evidence>
<evidence type="ECO:0000256" key="3">
    <source>
        <dbReference type="ARBA" id="ARBA00010525"/>
    </source>
</evidence>
<organism evidence="21 22">
    <name type="scientific">Vibrio genomosp. F6 str. FF-238</name>
    <dbReference type="NCBI Taxonomy" id="1191298"/>
    <lineage>
        <taxon>Bacteria</taxon>
        <taxon>Pseudomonadati</taxon>
        <taxon>Pseudomonadota</taxon>
        <taxon>Gammaproteobacteria</taxon>
        <taxon>Vibrionales</taxon>
        <taxon>Vibrionaceae</taxon>
        <taxon>Vibrio</taxon>
    </lineage>
</organism>
<evidence type="ECO:0000256" key="15">
    <source>
        <dbReference type="ARBA" id="ARBA00023098"/>
    </source>
</evidence>
<dbReference type="GO" id="GO:0004623">
    <property type="term" value="F:phospholipase A2 activity"/>
    <property type="evidence" value="ECO:0007669"/>
    <property type="project" value="UniProtKB-EC"/>
</dbReference>
<dbReference type="EC" id="3.1.1.32" evidence="5 20"/>
<feature type="binding site" description="in dimeric form" evidence="19">
    <location>
        <position position="106"/>
    </location>
    <ligand>
        <name>Ca(2+)</name>
        <dbReference type="ChEBI" id="CHEBI:29108"/>
        <label>1</label>
    </ligand>
</feature>
<dbReference type="RefSeq" id="WP_017054598.1">
    <property type="nucleotide sequence ID" value="NZ_AJYW02000097.1"/>
</dbReference>
<evidence type="ECO:0000256" key="5">
    <source>
        <dbReference type="ARBA" id="ARBA00013179"/>
    </source>
</evidence>
<evidence type="ECO:0000256" key="18">
    <source>
        <dbReference type="PIRSR" id="PIRSR603187-1"/>
    </source>
</evidence>
<reference evidence="21 22" key="1">
    <citation type="journal article" date="2012" name="Science">
        <title>Ecological populations of bacteria act as socially cohesive units of antibiotic production and resistance.</title>
        <authorList>
            <person name="Cordero O.X."/>
            <person name="Wildschutte H."/>
            <person name="Kirkup B."/>
            <person name="Proehl S."/>
            <person name="Ngo L."/>
            <person name="Hussain F."/>
            <person name="Le Roux F."/>
            <person name="Mincer T."/>
            <person name="Polz M.F."/>
        </authorList>
    </citation>
    <scope>NUCLEOTIDE SEQUENCE [LARGE SCALE GENOMIC DNA]</scope>
    <source>
        <strain evidence="21 22">FF-238</strain>
    </source>
</reference>
<sequence>MIQFVRTHELAIVIIALCAALPVSVNAKSNKSLSIYDDTYFMQTYTSDINQEVYDEAYDNKADKMSKAEIKYQFSLAIPLVQMKYGTLMASYTQLSLWQLGNTDASSPFRETNYKPQMFMMHQGKYGIFNNIEYGYRHQSNGKEALTSRSWDMGYIAIERVNTKLDFGLQGWYATNLKDNKDIEDFIPPYEVWMKYHGKAGYFKLKTAYNFSTDKGHVEVGYTYPLSKFAGLYFQVWEGYGESMIDYNHRQTRVGLGLIVESNLNVF</sequence>
<dbReference type="AlphaFoldDB" id="A0A1E5D0V2"/>
<evidence type="ECO:0000256" key="14">
    <source>
        <dbReference type="ARBA" id="ARBA00022963"/>
    </source>
</evidence>
<evidence type="ECO:0000256" key="10">
    <source>
        <dbReference type="ARBA" id="ARBA00022723"/>
    </source>
</evidence>
<dbReference type="InterPro" id="IPR036541">
    <property type="entry name" value="PLipase_A1_sf"/>
</dbReference>
<dbReference type="InterPro" id="IPR003187">
    <property type="entry name" value="PLipase_A1"/>
</dbReference>
<dbReference type="SUPFAM" id="SSF56931">
    <property type="entry name" value="Outer membrane phospholipase A (OMPLA)"/>
    <property type="match status" value="1"/>
</dbReference>
<evidence type="ECO:0000256" key="17">
    <source>
        <dbReference type="ARBA" id="ARBA00023237"/>
    </source>
</evidence>